<feature type="coiled-coil region" evidence="2">
    <location>
        <begin position="87"/>
        <end position="142"/>
    </location>
</feature>
<evidence type="ECO:0000256" key="2">
    <source>
        <dbReference type="SAM" id="Coils"/>
    </source>
</evidence>
<accession>A0A5C5W8K9</accession>
<dbReference type="Pfam" id="PF04012">
    <property type="entry name" value="PspA_IM30"/>
    <property type="match status" value="1"/>
</dbReference>
<keyword evidence="4" id="KW-1185">Reference proteome</keyword>
<dbReference type="AlphaFoldDB" id="A0A5C5W8K9"/>
<sequence length="227" mass="26246">MSWFQQFTFVMRSNLTAIRDKVEAPERMLHQLICDMEEELNSVKQSVAAAIADEIQLGKEVESIRSEIGEWEGRAESALQKGKETLAKQALDQKMRLEERLQSIEQVYESQCSQTAKLQTSYRDLEDKIRQARHKRTLLIARLAQAQSRQKINQAIDSAESQSAFAQFHRLEEKVNREESLGQAYDRLDGKDPEADELTAQFDAEERKEKLEAEFEELKRRLQTPAS</sequence>
<evidence type="ECO:0000313" key="4">
    <source>
        <dbReference type="Proteomes" id="UP000317243"/>
    </source>
</evidence>
<proteinExistence type="inferred from homology"/>
<dbReference type="PANTHER" id="PTHR31088">
    <property type="entry name" value="MEMBRANE-ASSOCIATED PROTEIN VIPP1, CHLOROPLASTIC"/>
    <property type="match status" value="1"/>
</dbReference>
<gene>
    <name evidence="3" type="primary">pspA_2</name>
    <name evidence="3" type="ORF">KOR42_43460</name>
</gene>
<evidence type="ECO:0000256" key="1">
    <source>
        <dbReference type="ARBA" id="ARBA00043985"/>
    </source>
</evidence>
<reference evidence="3 4" key="1">
    <citation type="submission" date="2019-02" db="EMBL/GenBank/DDBJ databases">
        <title>Deep-cultivation of Planctomycetes and their phenomic and genomic characterization uncovers novel biology.</title>
        <authorList>
            <person name="Wiegand S."/>
            <person name="Jogler M."/>
            <person name="Boedeker C."/>
            <person name="Pinto D."/>
            <person name="Vollmers J."/>
            <person name="Rivas-Marin E."/>
            <person name="Kohn T."/>
            <person name="Peeters S.H."/>
            <person name="Heuer A."/>
            <person name="Rast P."/>
            <person name="Oberbeckmann S."/>
            <person name="Bunk B."/>
            <person name="Jeske O."/>
            <person name="Meyerdierks A."/>
            <person name="Storesund J.E."/>
            <person name="Kallscheuer N."/>
            <person name="Luecker S."/>
            <person name="Lage O.M."/>
            <person name="Pohl T."/>
            <person name="Merkel B.J."/>
            <person name="Hornburger P."/>
            <person name="Mueller R.-W."/>
            <person name="Bruemmer F."/>
            <person name="Labrenz M."/>
            <person name="Spormann A.M."/>
            <person name="Op Den Camp H."/>
            <person name="Overmann J."/>
            <person name="Amann R."/>
            <person name="Jetten M.S.M."/>
            <person name="Mascher T."/>
            <person name="Medema M.H."/>
            <person name="Devos D.P."/>
            <person name="Kaster A.-K."/>
            <person name="Ovreas L."/>
            <person name="Rohde M."/>
            <person name="Galperin M.Y."/>
            <person name="Jogler C."/>
        </authorList>
    </citation>
    <scope>NUCLEOTIDE SEQUENCE [LARGE SCALE GENOMIC DNA]</scope>
    <source>
        <strain evidence="3 4">KOR42</strain>
    </source>
</reference>
<protein>
    <submittedName>
        <fullName evidence="3">Phage shock protein A</fullName>
    </submittedName>
</protein>
<organism evidence="3 4">
    <name type="scientific">Thalassoglobus neptunius</name>
    <dbReference type="NCBI Taxonomy" id="1938619"/>
    <lineage>
        <taxon>Bacteria</taxon>
        <taxon>Pseudomonadati</taxon>
        <taxon>Planctomycetota</taxon>
        <taxon>Planctomycetia</taxon>
        <taxon>Planctomycetales</taxon>
        <taxon>Planctomycetaceae</taxon>
        <taxon>Thalassoglobus</taxon>
    </lineage>
</organism>
<keyword evidence="2" id="KW-0175">Coiled coil</keyword>
<dbReference type="RefSeq" id="WP_146511716.1">
    <property type="nucleotide sequence ID" value="NZ_SIHI01000028.1"/>
</dbReference>
<comment type="similarity">
    <text evidence="1">Belongs to the PspA/Vipp/IM30 family.</text>
</comment>
<dbReference type="InterPro" id="IPR007157">
    <property type="entry name" value="PspA_VIPP1"/>
</dbReference>
<comment type="caution">
    <text evidence="3">The sequence shown here is derived from an EMBL/GenBank/DDBJ whole genome shotgun (WGS) entry which is preliminary data.</text>
</comment>
<dbReference type="Proteomes" id="UP000317243">
    <property type="component" value="Unassembled WGS sequence"/>
</dbReference>
<dbReference type="EMBL" id="SIHI01000028">
    <property type="protein sequence ID" value="TWT46369.1"/>
    <property type="molecule type" value="Genomic_DNA"/>
</dbReference>
<name>A0A5C5W8K9_9PLAN</name>
<evidence type="ECO:0000313" key="3">
    <source>
        <dbReference type="EMBL" id="TWT46369.1"/>
    </source>
</evidence>
<dbReference type="OrthoDB" id="9779630at2"/>
<dbReference type="PANTHER" id="PTHR31088:SF6">
    <property type="entry name" value="PHAGE SHOCK PROTEIN A"/>
    <property type="match status" value="1"/>
</dbReference>